<feature type="signal peptide" evidence="4">
    <location>
        <begin position="1"/>
        <end position="20"/>
    </location>
</feature>
<dbReference type="GO" id="GO:0016042">
    <property type="term" value="P:lipid catabolic process"/>
    <property type="evidence" value="ECO:0007669"/>
    <property type="project" value="UniProtKB-KW"/>
</dbReference>
<dbReference type="InterPro" id="IPR029058">
    <property type="entry name" value="AB_hydrolase_fold"/>
</dbReference>
<dbReference type="Pfam" id="PF12740">
    <property type="entry name" value="PETase"/>
    <property type="match status" value="1"/>
</dbReference>
<keyword evidence="7" id="KW-1185">Reference proteome</keyword>
<dbReference type="SUPFAM" id="SSF53474">
    <property type="entry name" value="alpha/beta-Hydrolases"/>
    <property type="match status" value="1"/>
</dbReference>
<feature type="domain" description="PET hydrolase/cutinase-like" evidence="5">
    <location>
        <begin position="116"/>
        <end position="214"/>
    </location>
</feature>
<accession>A0A1I6A8I9</accession>
<dbReference type="EMBL" id="FOXV01000016">
    <property type="protein sequence ID" value="SFQ64988.1"/>
    <property type="molecule type" value="Genomic_DNA"/>
</dbReference>
<feature type="chain" id="PRO_5017260473" evidence="4">
    <location>
        <begin position="21"/>
        <end position="432"/>
    </location>
</feature>
<dbReference type="AlphaFoldDB" id="A0A1I6A8I9"/>
<name>A0A1I6A8I9_9RHOB</name>
<dbReference type="PANTHER" id="PTHR10272">
    <property type="entry name" value="PLATELET-ACTIVATING FACTOR ACETYLHYDROLASE"/>
    <property type="match status" value="1"/>
</dbReference>
<keyword evidence="3" id="KW-0443">Lipid metabolism</keyword>
<dbReference type="PANTHER" id="PTHR10272:SF0">
    <property type="entry name" value="PLATELET-ACTIVATING FACTOR ACETYLHYDROLASE"/>
    <property type="match status" value="1"/>
</dbReference>
<organism evidence="6 7">
    <name type="scientific">Roseivivax halotolerans</name>
    <dbReference type="NCBI Taxonomy" id="93684"/>
    <lineage>
        <taxon>Bacteria</taxon>
        <taxon>Pseudomonadati</taxon>
        <taxon>Pseudomonadota</taxon>
        <taxon>Alphaproteobacteria</taxon>
        <taxon>Rhodobacterales</taxon>
        <taxon>Roseobacteraceae</taxon>
        <taxon>Roseivivax</taxon>
    </lineage>
</organism>
<dbReference type="Gene3D" id="3.40.50.1820">
    <property type="entry name" value="alpha/beta hydrolase"/>
    <property type="match status" value="1"/>
</dbReference>
<dbReference type="GO" id="GO:0003847">
    <property type="term" value="F:1-alkyl-2-acetylglycerophosphocholine esterase activity"/>
    <property type="evidence" value="ECO:0007669"/>
    <property type="project" value="TreeGrafter"/>
</dbReference>
<reference evidence="7" key="1">
    <citation type="submission" date="2016-10" db="EMBL/GenBank/DDBJ databases">
        <authorList>
            <person name="Varghese N."/>
            <person name="Submissions S."/>
        </authorList>
    </citation>
    <scope>NUCLEOTIDE SEQUENCE [LARGE SCALE GENOMIC DNA]</scope>
    <source>
        <strain evidence="7">JCM 10271</strain>
    </source>
</reference>
<evidence type="ECO:0000256" key="2">
    <source>
        <dbReference type="ARBA" id="ARBA00022963"/>
    </source>
</evidence>
<dbReference type="RefSeq" id="WP_139218729.1">
    <property type="nucleotide sequence ID" value="NZ_FOXV01000016.1"/>
</dbReference>
<protein>
    <submittedName>
        <fullName evidence="6">Predicted dienelactone hydrolase</fullName>
    </submittedName>
</protein>
<evidence type="ECO:0000256" key="3">
    <source>
        <dbReference type="ARBA" id="ARBA00023098"/>
    </source>
</evidence>
<sequence>MKHMLLSLASVTALASPAGAENPIDRIRPDAPALSAYGTHPVGVVTRSFTDVGRAAVITAQDVEGELPRSDRTLTTEIWYPAAGGTTPGTTYETVLRDGETPVSLSGRASRDAAPASGSFPLVLISHGYPGNRFLMSHLGENLASKGYVAVSTDHPDSTYQDMALFASTLVNRPLDQAFLFDALSEMEGEIGAIIDAENAGLVGYSMGGYGALIFGGAGLSDTAVTREEPAAYVAPRDLLDQHAAGSDSHAGLIDPRVKAVIAIGPWGRNRDFWDAEGLAGFEKPLLLVAGDQDDVSGYEHIREIFEETTGTDRYLLSFAGANHNAAAPMPAPDNSWEVSEALGGPPFNHYADAVWDTTRMNNVLQHFSTAWFDQHLKGEENAGRFFDLVETAEDGVWSMTDAGEPSEEHTYWTGFPERTAKGLRLEFRSAE</sequence>
<proteinExistence type="predicted"/>
<evidence type="ECO:0000313" key="7">
    <source>
        <dbReference type="Proteomes" id="UP000243106"/>
    </source>
</evidence>
<dbReference type="Proteomes" id="UP000243106">
    <property type="component" value="Unassembled WGS sequence"/>
</dbReference>
<dbReference type="STRING" id="93684.SAMN05421853_11610"/>
<keyword evidence="1 6" id="KW-0378">Hydrolase</keyword>
<evidence type="ECO:0000256" key="1">
    <source>
        <dbReference type="ARBA" id="ARBA00022801"/>
    </source>
</evidence>
<evidence type="ECO:0000256" key="4">
    <source>
        <dbReference type="SAM" id="SignalP"/>
    </source>
</evidence>
<evidence type="ECO:0000313" key="6">
    <source>
        <dbReference type="EMBL" id="SFQ64988.1"/>
    </source>
</evidence>
<gene>
    <name evidence="6" type="ORF">SAMN05421853_11610</name>
</gene>
<dbReference type="InterPro" id="IPR041127">
    <property type="entry name" value="PET_hydrolase/cutinase-like"/>
</dbReference>
<keyword evidence="2" id="KW-0442">Lipid degradation</keyword>
<keyword evidence="4" id="KW-0732">Signal</keyword>
<evidence type="ECO:0000259" key="5">
    <source>
        <dbReference type="Pfam" id="PF12740"/>
    </source>
</evidence>